<dbReference type="InterPro" id="IPR025841">
    <property type="entry name" value="CP_ATPgrasp_2"/>
</dbReference>
<accession>K9GW38</accession>
<sequence>MPLLENTGRRMRGGQGMLPGFSHLAYAPSRGGFDEMTGADGALRPHWRDFAENLSDLSRPEMRARWDRGQRLIRDNGVTYNVYGDPEGMDRPWQLDPLPLLMDGKEWAGIEAALKQRATLLTLILADLYGPQRLLTDGKLPPALVFGNPGFLRPLHGAGVGSGASAVRPLQFYAADLARSPDGGWWVLGDRTEAPSGAGYALENRIIVSRVLPDFYRGTNVHRLAGWFLKARDALIGMAPRNPDNPRVVLLTPGPYNETYFEHAYLARYMGLTLVEGEDLTVRENRVYLKTMEGLKPVDVILRRTDGGFCDPLDLRGDSTLGVPGLVGAVQAGTVAVANGLGSGLVESPAFMPFLPGLCRHLLGEPLKLPGVASWWCGQERELAYVLENLHRLAIRPAFSVQAPVVNAGRLSKAERAKLADRIKADPIRWVAQESVTLSTAPAWTGDRLETRAVTVRAHVVLTRNGPEVLPGGLTRTAAPGSLSVSMQEGGGSKDTWVLSDEPVPAVSLLSSRAAPAKTVRGSRDLPSRVADNTFWLGRYLERCEDTTRLLRAAISRTAEGAAGGGDPELETVLGLFAVMGHIGLDDPRADHEAQDERVRELLIRNMDDAAFIGLRGTIHNMQRTATIVRDRLSLDTWRGINRLDDRLLALGPGENVDPDDALAALNETIMLLSALSGLASENMTRGPGWRFMDIGRRLERALHALDLASTLLLAPDGELGPALDLVLDVSDSIMTYRARYLAAPQVMPVADLLLSDESNPRSLGFQLARLMEHCDALSAYRPDRMFTPEQRIIMSLLTGVRTLDLSVLTLEDDAAPGEVRLGDLIGTMRSGLWDFSETLTRQYFVHAAEVSEPPSAFVELLATKERGA</sequence>
<evidence type="ECO:0000313" key="4">
    <source>
        <dbReference type="Proteomes" id="UP000009881"/>
    </source>
</evidence>
<comment type="caution">
    <text evidence="3">The sequence shown here is derived from an EMBL/GenBank/DDBJ whole genome shotgun (WGS) entry which is preliminary data.</text>
</comment>
<dbReference type="OrthoDB" id="9804079at2"/>
<reference evidence="3 4" key="1">
    <citation type="journal article" date="2013" name="Genome Announc.">
        <title>Draft Genome Sequence of an Alphaproteobacterium, Caenispirillum salinarum AK4(T), Isolated from a Solar Saltern.</title>
        <authorList>
            <person name="Khatri I."/>
            <person name="Singh A."/>
            <person name="Korpole S."/>
            <person name="Pinnaka A.K."/>
            <person name="Subramanian S."/>
        </authorList>
    </citation>
    <scope>NUCLEOTIDE SEQUENCE [LARGE SCALE GENOMIC DNA]</scope>
    <source>
        <strain evidence="3 4">AK4</strain>
    </source>
</reference>
<dbReference type="PANTHER" id="PTHR34595:SF2">
    <property type="entry name" value="BLR2978 PROTEIN"/>
    <property type="match status" value="1"/>
</dbReference>
<feature type="domain" description="DUF403" evidence="1">
    <location>
        <begin position="526"/>
        <end position="845"/>
    </location>
</feature>
<organism evidence="3 4">
    <name type="scientific">Caenispirillum salinarum AK4</name>
    <dbReference type="NCBI Taxonomy" id="1238182"/>
    <lineage>
        <taxon>Bacteria</taxon>
        <taxon>Pseudomonadati</taxon>
        <taxon>Pseudomonadota</taxon>
        <taxon>Alphaproteobacteria</taxon>
        <taxon>Rhodospirillales</taxon>
        <taxon>Novispirillaceae</taxon>
        <taxon>Caenispirillum</taxon>
    </lineage>
</organism>
<dbReference type="Gene3D" id="3.30.1490.270">
    <property type="match status" value="1"/>
</dbReference>
<dbReference type="EMBL" id="ANHY01000009">
    <property type="protein sequence ID" value="EKV30145.1"/>
    <property type="molecule type" value="Genomic_DNA"/>
</dbReference>
<feature type="domain" description="Circularly permuted ATP-grasp type 2" evidence="2">
    <location>
        <begin position="99"/>
        <end position="478"/>
    </location>
</feature>
<evidence type="ECO:0000259" key="1">
    <source>
        <dbReference type="Pfam" id="PF04168"/>
    </source>
</evidence>
<dbReference type="InterPro" id="IPR007296">
    <property type="entry name" value="DUF403"/>
</dbReference>
<dbReference type="Pfam" id="PF14403">
    <property type="entry name" value="CP_ATPgrasp_2"/>
    <property type="match status" value="1"/>
</dbReference>
<dbReference type="PANTHER" id="PTHR34595">
    <property type="entry name" value="BLR5612 PROTEIN"/>
    <property type="match status" value="1"/>
</dbReference>
<dbReference type="Gene3D" id="3.40.50.11290">
    <property type="match status" value="1"/>
</dbReference>
<evidence type="ECO:0000259" key="2">
    <source>
        <dbReference type="Pfam" id="PF14403"/>
    </source>
</evidence>
<dbReference type="InterPro" id="IPR051680">
    <property type="entry name" value="ATP-dep_Glu-Cys_Ligase-2"/>
</dbReference>
<dbReference type="AlphaFoldDB" id="K9GW38"/>
<gene>
    <name evidence="3" type="ORF">C882_4545</name>
</gene>
<dbReference type="Pfam" id="PF04168">
    <property type="entry name" value="Alpha-E"/>
    <property type="match status" value="1"/>
</dbReference>
<keyword evidence="4" id="KW-1185">Reference proteome</keyword>
<protein>
    <submittedName>
        <fullName evidence="3">Uncharacterized protein</fullName>
    </submittedName>
</protein>
<name>K9GW38_9PROT</name>
<proteinExistence type="predicted"/>
<dbReference type="eggNOG" id="COG2308">
    <property type="taxonomic scope" value="Bacteria"/>
</dbReference>
<dbReference type="STRING" id="1238182.C882_4545"/>
<evidence type="ECO:0000313" key="3">
    <source>
        <dbReference type="EMBL" id="EKV30145.1"/>
    </source>
</evidence>
<dbReference type="SUPFAM" id="SSF56059">
    <property type="entry name" value="Glutathione synthetase ATP-binding domain-like"/>
    <property type="match status" value="1"/>
</dbReference>
<dbReference type="RefSeq" id="WP_009540653.1">
    <property type="nucleotide sequence ID" value="NZ_ANHY01000009.1"/>
</dbReference>
<dbReference type="PATRIC" id="fig|1238182.3.peg.2208"/>
<dbReference type="eggNOG" id="COG2307">
    <property type="taxonomic scope" value="Bacteria"/>
</dbReference>
<dbReference type="Proteomes" id="UP000009881">
    <property type="component" value="Unassembled WGS sequence"/>
</dbReference>